<dbReference type="RefSeq" id="WP_305753348.1">
    <property type="nucleotide sequence ID" value="NZ_JAPCKK010000005.1"/>
</dbReference>
<sequence>MAILLPSQPFLLAAGVGSSYFEDLTGGTNASVTVNNTSANPVSLVLYTTTPPVLTYTIPPGNARTIEVGGLQVAALQAPAAGAVAGFIQVAVSDF</sequence>
<dbReference type="EMBL" id="JAPCKK010000005">
    <property type="protein sequence ID" value="MDP4095707.1"/>
    <property type="molecule type" value="Genomic_DNA"/>
</dbReference>
<accession>A0ABT9FLU0</accession>
<protein>
    <recommendedName>
        <fullName evidence="3">MSP domain-containing protein</fullName>
    </recommendedName>
</protein>
<evidence type="ECO:0000313" key="1">
    <source>
        <dbReference type="EMBL" id="MDP4095707.1"/>
    </source>
</evidence>
<name>A0ABT9FLU0_9BACL</name>
<evidence type="ECO:0000313" key="2">
    <source>
        <dbReference type="Proteomes" id="UP001241848"/>
    </source>
</evidence>
<evidence type="ECO:0008006" key="3">
    <source>
        <dbReference type="Google" id="ProtNLM"/>
    </source>
</evidence>
<keyword evidence="2" id="KW-1185">Reference proteome</keyword>
<organism evidence="1 2">
    <name type="scientific">Paenibacillus zeirhizosphaerae</name>
    <dbReference type="NCBI Taxonomy" id="2987519"/>
    <lineage>
        <taxon>Bacteria</taxon>
        <taxon>Bacillati</taxon>
        <taxon>Bacillota</taxon>
        <taxon>Bacilli</taxon>
        <taxon>Bacillales</taxon>
        <taxon>Paenibacillaceae</taxon>
        <taxon>Paenibacillus</taxon>
    </lineage>
</organism>
<proteinExistence type="predicted"/>
<dbReference type="Proteomes" id="UP001241848">
    <property type="component" value="Unassembled WGS sequence"/>
</dbReference>
<reference evidence="1 2" key="1">
    <citation type="submission" date="2022-10" db="EMBL/GenBank/DDBJ databases">
        <title>Paenibacillus description and whole genome data of maize root bacterial community.</title>
        <authorList>
            <person name="Marton D."/>
            <person name="Farkas M."/>
            <person name="Cserhati M."/>
        </authorList>
    </citation>
    <scope>NUCLEOTIDE SEQUENCE [LARGE SCALE GENOMIC DNA]</scope>
    <source>
        <strain evidence="1 2">P96</strain>
    </source>
</reference>
<comment type="caution">
    <text evidence="1">The sequence shown here is derived from an EMBL/GenBank/DDBJ whole genome shotgun (WGS) entry which is preliminary data.</text>
</comment>
<gene>
    <name evidence="1" type="ORF">OIN60_02735</name>
</gene>